<dbReference type="PROSITE" id="PS50113">
    <property type="entry name" value="PAC"/>
    <property type="match status" value="1"/>
</dbReference>
<keyword evidence="4" id="KW-0808">Transferase</keyword>
<dbReference type="NCBIfam" id="TIGR00229">
    <property type="entry name" value="sensory_box"/>
    <property type="match status" value="1"/>
</dbReference>
<feature type="domain" description="PAC" evidence="12">
    <location>
        <begin position="373"/>
        <end position="425"/>
    </location>
</feature>
<feature type="domain" description="Histidine kinase" evidence="10">
    <location>
        <begin position="438"/>
        <end position="645"/>
    </location>
</feature>
<evidence type="ECO:0000259" key="12">
    <source>
        <dbReference type="PROSITE" id="PS50113"/>
    </source>
</evidence>
<proteinExistence type="predicted"/>
<dbReference type="Gene3D" id="1.10.287.130">
    <property type="match status" value="1"/>
</dbReference>
<dbReference type="InterPro" id="IPR003594">
    <property type="entry name" value="HATPase_dom"/>
</dbReference>
<evidence type="ECO:0000313" key="13">
    <source>
        <dbReference type="EMBL" id="TMQ63551.1"/>
    </source>
</evidence>
<evidence type="ECO:0000256" key="3">
    <source>
        <dbReference type="ARBA" id="ARBA00022553"/>
    </source>
</evidence>
<evidence type="ECO:0000259" key="11">
    <source>
        <dbReference type="PROSITE" id="PS50112"/>
    </source>
</evidence>
<dbReference type="InterPro" id="IPR003661">
    <property type="entry name" value="HisK_dim/P_dom"/>
</dbReference>
<evidence type="ECO:0000256" key="9">
    <source>
        <dbReference type="SAM" id="MobiDB-lite"/>
    </source>
</evidence>
<dbReference type="SMART" id="SM00387">
    <property type="entry name" value="HATPase_c"/>
    <property type="match status" value="1"/>
</dbReference>
<organism evidence="13 14">
    <name type="scientific">Eiseniibacteriota bacterium</name>
    <dbReference type="NCBI Taxonomy" id="2212470"/>
    <lineage>
        <taxon>Bacteria</taxon>
        <taxon>Candidatus Eiseniibacteriota</taxon>
    </lineage>
</organism>
<evidence type="ECO:0000256" key="2">
    <source>
        <dbReference type="ARBA" id="ARBA00012438"/>
    </source>
</evidence>
<dbReference type="CDD" id="cd00130">
    <property type="entry name" value="PAS"/>
    <property type="match status" value="1"/>
</dbReference>
<keyword evidence="5" id="KW-0547">Nucleotide-binding</keyword>
<dbReference type="GO" id="GO:0005524">
    <property type="term" value="F:ATP binding"/>
    <property type="evidence" value="ECO:0007669"/>
    <property type="project" value="UniProtKB-KW"/>
</dbReference>
<dbReference type="Gene3D" id="3.30.450.20">
    <property type="entry name" value="PAS domain"/>
    <property type="match status" value="1"/>
</dbReference>
<dbReference type="Pfam" id="PF02518">
    <property type="entry name" value="HATPase_c"/>
    <property type="match status" value="1"/>
</dbReference>
<dbReference type="AlphaFoldDB" id="A0A538TIU7"/>
<accession>A0A538TIU7</accession>
<protein>
    <recommendedName>
        <fullName evidence="2">histidine kinase</fullName>
        <ecNumber evidence="2">2.7.13.3</ecNumber>
    </recommendedName>
</protein>
<name>A0A538TIU7_UNCEI</name>
<dbReference type="Pfam" id="PF00512">
    <property type="entry name" value="HisKA"/>
    <property type="match status" value="1"/>
</dbReference>
<feature type="region of interest" description="Disordered" evidence="9">
    <location>
        <begin position="19"/>
        <end position="39"/>
    </location>
</feature>
<dbReference type="SUPFAM" id="SSF55785">
    <property type="entry name" value="PYP-like sensor domain (PAS domain)"/>
    <property type="match status" value="1"/>
</dbReference>
<dbReference type="PANTHER" id="PTHR43065:SF10">
    <property type="entry name" value="PEROXIDE STRESS-ACTIVATED HISTIDINE KINASE MAK3"/>
    <property type="match status" value="1"/>
</dbReference>
<comment type="caution">
    <text evidence="13">The sequence shown here is derived from an EMBL/GenBank/DDBJ whole genome shotgun (WGS) entry which is preliminary data.</text>
</comment>
<keyword evidence="7" id="KW-0067">ATP-binding</keyword>
<dbReference type="InterPro" id="IPR005467">
    <property type="entry name" value="His_kinase_dom"/>
</dbReference>
<sequence>MLACARVNTRRGSLPLLFGRRPRRARPPQPVRTPTRPTQTQRAAYERLWRRAEEIRLLCGLPPLSGLEPGAPDGPDPLSLEALVELLLRDLEGNFRRELATRVQLKGLGELMAFAALGAEPGQSYRILVNYLARALDEPRLWLGVVDGNPPAFTLYVPGDPAIVDVRPERVHAQWLQPDWLEWVALGRGSSPLWVGPTGSRGGGPWHPIPIRGELAPDRFTDQLPPCPGTISTGALCALSGAPLEEMAGGHRACGRCEFRHVVGLLGVEGPDAPDRIAPLEAVVPSLGAILVSLGLKEALDFEARFRDEVIENLPLGVVAIDAREHVLAWNRAAAAIIGLSRDEVQAQPTAPALRGRSWHDALIRSLEQGTEEGREHQVSRPDGTSSPVEVSTAPLRDAEGTVRGAVATLVDVSSIKGMEERIRQLDRLAALGRFASSVAHEIRNPLTGIATGVQYLSRGFPEGDERNESVSFILREVVRLNTIIQDLFTASRPRDLKLGAVTLAEVAGRVLRGLKPAPEEAGVTIELEHADTWPTVTADADQLQQVLLNLIQNAVQATAAGGRVAIRARTEGNGHVIEVEDTGAGIAPEHLPRIFDPFYTTRPKGTGLGLFVAHAIVQRHRGSLEVQSRPGEGTRFQILLPMNPA</sequence>
<dbReference type="CDD" id="cd00082">
    <property type="entry name" value="HisKA"/>
    <property type="match status" value="1"/>
</dbReference>
<gene>
    <name evidence="13" type="ORF">E6K79_09920</name>
</gene>
<dbReference type="InterPro" id="IPR036890">
    <property type="entry name" value="HATPase_C_sf"/>
</dbReference>
<evidence type="ECO:0000256" key="6">
    <source>
        <dbReference type="ARBA" id="ARBA00022777"/>
    </source>
</evidence>
<feature type="domain" description="PAS" evidence="11">
    <location>
        <begin position="303"/>
        <end position="345"/>
    </location>
</feature>
<dbReference type="SMART" id="SM00091">
    <property type="entry name" value="PAS"/>
    <property type="match status" value="1"/>
</dbReference>
<evidence type="ECO:0000256" key="4">
    <source>
        <dbReference type="ARBA" id="ARBA00022679"/>
    </source>
</evidence>
<dbReference type="InterPro" id="IPR013767">
    <property type="entry name" value="PAS_fold"/>
</dbReference>
<feature type="region of interest" description="Disordered" evidence="9">
    <location>
        <begin position="370"/>
        <end position="394"/>
    </location>
</feature>
<dbReference type="Proteomes" id="UP000317691">
    <property type="component" value="Unassembled WGS sequence"/>
</dbReference>
<dbReference type="GO" id="GO:0000155">
    <property type="term" value="F:phosphorelay sensor kinase activity"/>
    <property type="evidence" value="ECO:0007669"/>
    <property type="project" value="InterPro"/>
</dbReference>
<dbReference type="PRINTS" id="PR00344">
    <property type="entry name" value="BCTRLSENSOR"/>
</dbReference>
<comment type="catalytic activity">
    <reaction evidence="1">
        <text>ATP + protein L-histidine = ADP + protein N-phospho-L-histidine.</text>
        <dbReference type="EC" id="2.7.13.3"/>
    </reaction>
</comment>
<dbReference type="EC" id="2.7.13.3" evidence="2"/>
<evidence type="ECO:0000256" key="1">
    <source>
        <dbReference type="ARBA" id="ARBA00000085"/>
    </source>
</evidence>
<keyword evidence="3" id="KW-0597">Phosphoprotein</keyword>
<dbReference type="SUPFAM" id="SSF47384">
    <property type="entry name" value="Homodimeric domain of signal transducing histidine kinase"/>
    <property type="match status" value="1"/>
</dbReference>
<keyword evidence="6" id="KW-0418">Kinase</keyword>
<dbReference type="PANTHER" id="PTHR43065">
    <property type="entry name" value="SENSOR HISTIDINE KINASE"/>
    <property type="match status" value="1"/>
</dbReference>
<evidence type="ECO:0000256" key="5">
    <source>
        <dbReference type="ARBA" id="ARBA00022741"/>
    </source>
</evidence>
<evidence type="ECO:0000256" key="7">
    <source>
        <dbReference type="ARBA" id="ARBA00022840"/>
    </source>
</evidence>
<dbReference type="Pfam" id="PF00989">
    <property type="entry name" value="PAS"/>
    <property type="match status" value="1"/>
</dbReference>
<dbReference type="Gene3D" id="3.30.565.10">
    <property type="entry name" value="Histidine kinase-like ATPase, C-terminal domain"/>
    <property type="match status" value="1"/>
</dbReference>
<evidence type="ECO:0000313" key="14">
    <source>
        <dbReference type="Proteomes" id="UP000317691"/>
    </source>
</evidence>
<dbReference type="InterPro" id="IPR036097">
    <property type="entry name" value="HisK_dim/P_sf"/>
</dbReference>
<evidence type="ECO:0000259" key="10">
    <source>
        <dbReference type="PROSITE" id="PS50109"/>
    </source>
</evidence>
<dbReference type="PROSITE" id="PS50109">
    <property type="entry name" value="HIS_KIN"/>
    <property type="match status" value="1"/>
</dbReference>
<dbReference type="SUPFAM" id="SSF55874">
    <property type="entry name" value="ATPase domain of HSP90 chaperone/DNA topoisomerase II/histidine kinase"/>
    <property type="match status" value="1"/>
</dbReference>
<evidence type="ECO:0000256" key="8">
    <source>
        <dbReference type="ARBA" id="ARBA00023012"/>
    </source>
</evidence>
<dbReference type="PROSITE" id="PS50112">
    <property type="entry name" value="PAS"/>
    <property type="match status" value="1"/>
</dbReference>
<dbReference type="InterPro" id="IPR004358">
    <property type="entry name" value="Sig_transdc_His_kin-like_C"/>
</dbReference>
<dbReference type="InterPro" id="IPR000700">
    <property type="entry name" value="PAS-assoc_C"/>
</dbReference>
<dbReference type="InterPro" id="IPR000014">
    <property type="entry name" value="PAS"/>
</dbReference>
<dbReference type="FunFam" id="3.30.565.10:FF:000006">
    <property type="entry name" value="Sensor histidine kinase WalK"/>
    <property type="match status" value="1"/>
</dbReference>
<keyword evidence="8" id="KW-0902">Two-component regulatory system</keyword>
<dbReference type="EMBL" id="VBOZ01000030">
    <property type="protein sequence ID" value="TMQ63551.1"/>
    <property type="molecule type" value="Genomic_DNA"/>
</dbReference>
<dbReference type="SMART" id="SM00388">
    <property type="entry name" value="HisKA"/>
    <property type="match status" value="1"/>
</dbReference>
<reference evidence="13 14" key="1">
    <citation type="journal article" date="2019" name="Nat. Microbiol.">
        <title>Mediterranean grassland soil C-N compound turnover is dependent on rainfall and depth, and is mediated by genomically divergent microorganisms.</title>
        <authorList>
            <person name="Diamond S."/>
            <person name="Andeer P.F."/>
            <person name="Li Z."/>
            <person name="Crits-Christoph A."/>
            <person name="Burstein D."/>
            <person name="Anantharaman K."/>
            <person name="Lane K.R."/>
            <person name="Thomas B.C."/>
            <person name="Pan C."/>
            <person name="Northen T.R."/>
            <person name="Banfield J.F."/>
        </authorList>
    </citation>
    <scope>NUCLEOTIDE SEQUENCE [LARGE SCALE GENOMIC DNA]</scope>
    <source>
        <strain evidence="13">WS_9</strain>
    </source>
</reference>
<dbReference type="InterPro" id="IPR035965">
    <property type="entry name" value="PAS-like_dom_sf"/>
</dbReference>
<dbReference type="GO" id="GO:0006355">
    <property type="term" value="P:regulation of DNA-templated transcription"/>
    <property type="evidence" value="ECO:0007669"/>
    <property type="project" value="InterPro"/>
</dbReference>